<dbReference type="GO" id="GO:0045275">
    <property type="term" value="C:respiratory chain complex III"/>
    <property type="evidence" value="ECO:0007669"/>
    <property type="project" value="InterPro"/>
</dbReference>
<evidence type="ECO:0000313" key="3">
    <source>
        <dbReference type="Proteomes" id="UP001224775"/>
    </source>
</evidence>
<reference evidence="2" key="1">
    <citation type="submission" date="2023-06" db="EMBL/GenBank/DDBJ databases">
        <title>Survivors Of The Sea: Transcriptome response of Skeletonema marinoi to long-term dormancy.</title>
        <authorList>
            <person name="Pinder M.I.M."/>
            <person name="Kourtchenko O."/>
            <person name="Robertson E.K."/>
            <person name="Larsson T."/>
            <person name="Maumus F."/>
            <person name="Osuna-Cruz C.M."/>
            <person name="Vancaester E."/>
            <person name="Stenow R."/>
            <person name="Vandepoele K."/>
            <person name="Ploug H."/>
            <person name="Bruchert V."/>
            <person name="Godhe A."/>
            <person name="Topel M."/>
        </authorList>
    </citation>
    <scope>NUCLEOTIDE SEQUENCE</scope>
    <source>
        <strain evidence="2">R05AC</strain>
    </source>
</reference>
<proteinExistence type="predicted"/>
<dbReference type="EMBL" id="JATAAI010000019">
    <property type="protein sequence ID" value="KAK1739196.1"/>
    <property type="molecule type" value="Genomic_DNA"/>
</dbReference>
<dbReference type="GO" id="GO:0005739">
    <property type="term" value="C:mitochondrion"/>
    <property type="evidence" value="ECO:0007669"/>
    <property type="project" value="GOC"/>
</dbReference>
<sequence>MLFNSSALRNISRVGLRSRTATSQQLRAKTTASGGIPTPVLKGWYNIFGKSTIGYATWLVAGIIVAEGITGTLSDSVWNSVNAGRTFETVDWSKFVSDDDDDDEDEDEEEEEEEEEEEDDE</sequence>
<dbReference type="InterPro" id="IPR036656">
    <property type="entry name" value="QCR9_sf"/>
</dbReference>
<evidence type="ECO:0000256" key="1">
    <source>
        <dbReference type="SAM" id="MobiDB-lite"/>
    </source>
</evidence>
<accession>A0AAD9D9G9</accession>
<dbReference type="Gene3D" id="1.20.5.260">
    <property type="entry name" value="Cytochrome b-c1 complex subunit 9"/>
    <property type="match status" value="1"/>
</dbReference>
<gene>
    <name evidence="2" type="ORF">QTG54_010512</name>
</gene>
<feature type="region of interest" description="Disordered" evidence="1">
    <location>
        <begin position="92"/>
        <end position="121"/>
    </location>
</feature>
<dbReference type="AlphaFoldDB" id="A0AAD9D9G9"/>
<evidence type="ECO:0000313" key="2">
    <source>
        <dbReference type="EMBL" id="KAK1739196.1"/>
    </source>
</evidence>
<organism evidence="2 3">
    <name type="scientific">Skeletonema marinoi</name>
    <dbReference type="NCBI Taxonomy" id="267567"/>
    <lineage>
        <taxon>Eukaryota</taxon>
        <taxon>Sar</taxon>
        <taxon>Stramenopiles</taxon>
        <taxon>Ochrophyta</taxon>
        <taxon>Bacillariophyta</taxon>
        <taxon>Coscinodiscophyceae</taxon>
        <taxon>Thalassiosirophycidae</taxon>
        <taxon>Thalassiosirales</taxon>
        <taxon>Skeletonemataceae</taxon>
        <taxon>Skeletonema</taxon>
        <taxon>Skeletonema marinoi-dohrnii complex</taxon>
    </lineage>
</organism>
<dbReference type="Proteomes" id="UP001224775">
    <property type="component" value="Unassembled WGS sequence"/>
</dbReference>
<dbReference type="GO" id="GO:0006122">
    <property type="term" value="P:mitochondrial electron transport, ubiquinol to cytochrome c"/>
    <property type="evidence" value="ECO:0007669"/>
    <property type="project" value="InterPro"/>
</dbReference>
<name>A0AAD9D9G9_9STRA</name>
<dbReference type="SUPFAM" id="SSF81514">
    <property type="entry name" value="Subunit X (non-heme 7 kDa protein) of cytochrome bc1 complex (Ubiquinol-cytochrome c reductase)"/>
    <property type="match status" value="1"/>
</dbReference>
<dbReference type="FunFam" id="1.20.5.260:FF:000003">
    <property type="entry name" value="Uncharacterized protein"/>
    <property type="match status" value="1"/>
</dbReference>
<comment type="caution">
    <text evidence="2">The sequence shown here is derived from an EMBL/GenBank/DDBJ whole genome shotgun (WGS) entry which is preliminary data.</text>
</comment>
<keyword evidence="3" id="KW-1185">Reference proteome</keyword>
<feature type="compositionally biased region" description="Acidic residues" evidence="1">
    <location>
        <begin position="98"/>
        <end position="121"/>
    </location>
</feature>
<protein>
    <submittedName>
        <fullName evidence="2">Uncharacterized protein</fullName>
    </submittedName>
</protein>